<dbReference type="AlphaFoldDB" id="A0A1V5T554"/>
<protein>
    <recommendedName>
        <fullName evidence="6">Large ribosomal subunit protein uL23</fullName>
    </recommendedName>
</protein>
<evidence type="ECO:0000256" key="1">
    <source>
        <dbReference type="ARBA" id="ARBA00006700"/>
    </source>
</evidence>
<evidence type="ECO:0000256" key="4">
    <source>
        <dbReference type="ARBA" id="ARBA00022980"/>
    </source>
</evidence>
<name>A0A1V5T554_9BACT</name>
<dbReference type="PANTHER" id="PTHR11620">
    <property type="entry name" value="60S RIBOSOMAL PROTEIN L23A"/>
    <property type="match status" value="1"/>
</dbReference>
<comment type="subunit">
    <text evidence="6">Part of the 50S ribosomal subunit. Contacts protein L29, and trigger factor when it is bound to the ribosome.</text>
</comment>
<dbReference type="Pfam" id="PF00276">
    <property type="entry name" value="Ribosomal_L23"/>
    <property type="match status" value="1"/>
</dbReference>
<evidence type="ECO:0000256" key="2">
    <source>
        <dbReference type="ARBA" id="ARBA00022730"/>
    </source>
</evidence>
<dbReference type="GO" id="GO:1990904">
    <property type="term" value="C:ribonucleoprotein complex"/>
    <property type="evidence" value="ECO:0007669"/>
    <property type="project" value="UniProtKB-KW"/>
</dbReference>
<keyword evidence="5 6" id="KW-0687">Ribonucleoprotein</keyword>
<keyword evidence="2 6" id="KW-0699">rRNA-binding</keyword>
<comment type="caution">
    <text evidence="7">The sequence shown here is derived from an EMBL/GenBank/DDBJ whole genome shotgun (WGS) entry which is preliminary data.</text>
</comment>
<evidence type="ECO:0000313" key="7">
    <source>
        <dbReference type="EMBL" id="OQA61551.1"/>
    </source>
</evidence>
<dbReference type="InterPro" id="IPR012677">
    <property type="entry name" value="Nucleotide-bd_a/b_plait_sf"/>
</dbReference>
<organism evidence="7">
    <name type="scientific">Candidatus Atribacter allofermentans</name>
    <dbReference type="NCBI Taxonomy" id="1852833"/>
    <lineage>
        <taxon>Bacteria</taxon>
        <taxon>Pseudomonadati</taxon>
        <taxon>Atribacterota</taxon>
        <taxon>Atribacteria</taxon>
        <taxon>Atribacterales</taxon>
        <taxon>Atribacteraceae</taxon>
        <taxon>Atribacter</taxon>
    </lineage>
</organism>
<comment type="function">
    <text evidence="6">One of the early assembly proteins it binds 23S rRNA. One of the proteins that surrounds the polypeptide exit tunnel on the outside of the ribosome. Forms the main docking site for trigger factor binding to the ribosome.</text>
</comment>
<evidence type="ECO:0000256" key="5">
    <source>
        <dbReference type="ARBA" id="ARBA00023274"/>
    </source>
</evidence>
<dbReference type="GO" id="GO:0005840">
    <property type="term" value="C:ribosome"/>
    <property type="evidence" value="ECO:0007669"/>
    <property type="project" value="UniProtKB-KW"/>
</dbReference>
<dbReference type="GO" id="GO:0006412">
    <property type="term" value="P:translation"/>
    <property type="evidence" value="ECO:0007669"/>
    <property type="project" value="UniProtKB-UniRule"/>
</dbReference>
<dbReference type="NCBIfam" id="NF004366">
    <property type="entry name" value="PRK05738.3-2"/>
    <property type="match status" value="1"/>
</dbReference>
<dbReference type="EMBL" id="MWBQ01000017">
    <property type="protein sequence ID" value="OQA61551.1"/>
    <property type="molecule type" value="Genomic_DNA"/>
</dbReference>
<gene>
    <name evidence="6 7" type="primary">rplW</name>
    <name evidence="7" type="ORF">BWY41_00103</name>
</gene>
<sequence length="95" mass="10948">MTQDREILIHPIVTEKAVDQQKTNKYVFRVDPRATKNDIKNAVHNLFGVTVLQVNTMNVKGKVKRMGRFEGYTRSWKKAIVYVKPGEKIKAFDIG</sequence>
<dbReference type="InterPro" id="IPR012678">
    <property type="entry name" value="Ribosomal_uL23/eL15/eS24_sf"/>
</dbReference>
<dbReference type="FunFam" id="3.30.70.330:FF:000001">
    <property type="entry name" value="50S ribosomal protein L23"/>
    <property type="match status" value="1"/>
</dbReference>
<evidence type="ECO:0000256" key="3">
    <source>
        <dbReference type="ARBA" id="ARBA00022884"/>
    </source>
</evidence>
<accession>A0A1V5T554</accession>
<dbReference type="NCBIfam" id="NF004359">
    <property type="entry name" value="PRK05738.1-3"/>
    <property type="match status" value="1"/>
</dbReference>
<dbReference type="InterPro" id="IPR013025">
    <property type="entry name" value="Ribosomal_uL23-like"/>
</dbReference>
<proteinExistence type="inferred from homology"/>
<comment type="similarity">
    <text evidence="1 6">Belongs to the universal ribosomal protein uL23 family.</text>
</comment>
<dbReference type="SUPFAM" id="SSF54189">
    <property type="entry name" value="Ribosomal proteins S24e, L23 and L15e"/>
    <property type="match status" value="1"/>
</dbReference>
<keyword evidence="3 6" id="KW-0694">RNA-binding</keyword>
<dbReference type="HAMAP" id="MF_01369_B">
    <property type="entry name" value="Ribosomal_uL23_B"/>
    <property type="match status" value="1"/>
</dbReference>
<dbReference type="GO" id="GO:0019843">
    <property type="term" value="F:rRNA binding"/>
    <property type="evidence" value="ECO:0007669"/>
    <property type="project" value="UniProtKB-UniRule"/>
</dbReference>
<dbReference type="GO" id="GO:0003735">
    <property type="term" value="F:structural constituent of ribosome"/>
    <property type="evidence" value="ECO:0007669"/>
    <property type="project" value="InterPro"/>
</dbReference>
<dbReference type="NCBIfam" id="NF004363">
    <property type="entry name" value="PRK05738.2-4"/>
    <property type="match status" value="1"/>
</dbReference>
<dbReference type="Gene3D" id="3.30.70.330">
    <property type="match status" value="1"/>
</dbReference>
<reference evidence="7" key="1">
    <citation type="submission" date="2017-02" db="EMBL/GenBank/DDBJ databases">
        <title>Delving into the versatile metabolic prowess of the omnipresent phylum Bacteroidetes.</title>
        <authorList>
            <person name="Nobu M.K."/>
            <person name="Mei R."/>
            <person name="Narihiro T."/>
            <person name="Kuroda K."/>
            <person name="Liu W.-T."/>
        </authorList>
    </citation>
    <scope>NUCLEOTIDE SEQUENCE</scope>
    <source>
        <strain evidence="7">ADurb.Bin276</strain>
    </source>
</reference>
<evidence type="ECO:0000256" key="6">
    <source>
        <dbReference type="HAMAP-Rule" id="MF_01369"/>
    </source>
</evidence>
<keyword evidence="4 6" id="KW-0689">Ribosomal protein</keyword>
<dbReference type="Proteomes" id="UP000485569">
    <property type="component" value="Unassembled WGS sequence"/>
</dbReference>